<organism evidence="6 7">
    <name type="scientific">Mucilaginibacter litoreus</name>
    <dbReference type="NCBI Taxonomy" id="1048221"/>
    <lineage>
        <taxon>Bacteria</taxon>
        <taxon>Pseudomonadati</taxon>
        <taxon>Bacteroidota</taxon>
        <taxon>Sphingobacteriia</taxon>
        <taxon>Sphingobacteriales</taxon>
        <taxon>Sphingobacteriaceae</taxon>
        <taxon>Mucilaginibacter</taxon>
    </lineage>
</organism>
<gene>
    <name evidence="6" type="primary">egtB</name>
    <name evidence="6" type="ORF">ACFQZX_18665</name>
</gene>
<dbReference type="PANTHER" id="PTHR23150">
    <property type="entry name" value="SULFATASE MODIFYING FACTOR 1, 2"/>
    <property type="match status" value="1"/>
</dbReference>
<dbReference type="RefSeq" id="WP_377118257.1">
    <property type="nucleotide sequence ID" value="NZ_JBHTHZ010000014.1"/>
</dbReference>
<feature type="domain" description="Sulfatase-modifying factor enzyme-like" evidence="4">
    <location>
        <begin position="173"/>
        <end position="306"/>
    </location>
</feature>
<dbReference type="InterPro" id="IPR051043">
    <property type="entry name" value="Sulfatase_Mod_Factor_Kinase"/>
</dbReference>
<dbReference type="PANTHER" id="PTHR23150:SF36">
    <property type="entry name" value="HERCYNINE OXYGENASE"/>
    <property type="match status" value="1"/>
</dbReference>
<keyword evidence="7" id="KW-1185">Reference proteome</keyword>
<evidence type="ECO:0000259" key="4">
    <source>
        <dbReference type="Pfam" id="PF03781"/>
    </source>
</evidence>
<keyword evidence="1" id="KW-0560">Oxidoreductase</keyword>
<dbReference type="Pfam" id="PF12867">
    <property type="entry name" value="DinB_2"/>
    <property type="match status" value="1"/>
</dbReference>
<evidence type="ECO:0000256" key="3">
    <source>
        <dbReference type="ARBA" id="ARBA00037882"/>
    </source>
</evidence>
<feature type="domain" description="DinB-like" evidence="5">
    <location>
        <begin position="8"/>
        <end position="54"/>
    </location>
</feature>
<evidence type="ECO:0000256" key="2">
    <source>
        <dbReference type="ARBA" id="ARBA00023004"/>
    </source>
</evidence>
<accession>A0ABW3AYM6</accession>
<dbReference type="InterPro" id="IPR016187">
    <property type="entry name" value="CTDL_fold"/>
</dbReference>
<name>A0ABW3AYM6_9SPHI</name>
<reference evidence="7" key="1">
    <citation type="journal article" date="2019" name="Int. J. Syst. Evol. Microbiol.">
        <title>The Global Catalogue of Microorganisms (GCM) 10K type strain sequencing project: providing services to taxonomists for standard genome sequencing and annotation.</title>
        <authorList>
            <consortium name="The Broad Institute Genomics Platform"/>
            <consortium name="The Broad Institute Genome Sequencing Center for Infectious Disease"/>
            <person name="Wu L."/>
            <person name="Ma J."/>
        </authorList>
    </citation>
    <scope>NUCLEOTIDE SEQUENCE [LARGE SCALE GENOMIC DNA]</scope>
    <source>
        <strain evidence="7">CCUG 61484</strain>
    </source>
</reference>
<evidence type="ECO:0000313" key="6">
    <source>
        <dbReference type="EMBL" id="MFD0795651.1"/>
    </source>
</evidence>
<protein>
    <submittedName>
        <fullName evidence="6">Ergothioneine biosynthesis protein EgtB</fullName>
    </submittedName>
</protein>
<dbReference type="EMBL" id="JBHTHZ010000014">
    <property type="protein sequence ID" value="MFD0795651.1"/>
    <property type="molecule type" value="Genomic_DNA"/>
</dbReference>
<proteinExistence type="predicted"/>
<dbReference type="NCBIfam" id="TIGR03440">
    <property type="entry name" value="egtB_TIGR03440"/>
    <property type="match status" value="1"/>
</dbReference>
<comment type="pathway">
    <text evidence="3">Amino-acid biosynthesis; ergothioneine biosynthesis.</text>
</comment>
<dbReference type="InterPro" id="IPR005532">
    <property type="entry name" value="SUMF_dom"/>
</dbReference>
<dbReference type="Gene3D" id="3.90.1580.10">
    <property type="entry name" value="paralog of FGE (formylglycine-generating enzyme)"/>
    <property type="match status" value="2"/>
</dbReference>
<dbReference type="InterPro" id="IPR042095">
    <property type="entry name" value="SUMF_sf"/>
</dbReference>
<dbReference type="Proteomes" id="UP001597010">
    <property type="component" value="Unassembled WGS sequence"/>
</dbReference>
<keyword evidence="2" id="KW-0408">Iron</keyword>
<dbReference type="SUPFAM" id="SSF56436">
    <property type="entry name" value="C-type lectin-like"/>
    <property type="match status" value="1"/>
</dbReference>
<sequence>MDLADCYKKVRQRTELICEPLQTEDYVVQPVVDVSPPKWHIGHTTWFFETFILKPYYAEYQEFDPNYNYVFNSYYEAVGNRVIRTDRGNLSRPTVIDIKRYRKYVDDAIFKFLACGNISKDVEELFILGLNHEEQHQELLLTDIKCILGNNPLFPAYSHDYISPKAEGIDGGLINVNEGVYEVGFSGEGFCFDNELNRHKVYLNAFEISPNLTTNAEYLEFIEAGGYHDFRYWHAAGWDWVNTNKIEAPMYWYNINGQWHNYTFQGLQPVHMHDPVTHISYYEAYAYASWKGMRLPTEFEWEVASSKFKWGLRWEWTESSYLPYPGFAKAPGAIGEYNGKFMVGQKVLRGASEATPPGHSRATYRNFFQPELRWQFTGIRLAK</sequence>
<evidence type="ECO:0000259" key="5">
    <source>
        <dbReference type="Pfam" id="PF12867"/>
    </source>
</evidence>
<evidence type="ECO:0000256" key="1">
    <source>
        <dbReference type="ARBA" id="ARBA00023002"/>
    </source>
</evidence>
<dbReference type="Pfam" id="PF03781">
    <property type="entry name" value="FGE-sulfatase"/>
    <property type="match status" value="1"/>
</dbReference>
<comment type="caution">
    <text evidence="6">The sequence shown here is derived from an EMBL/GenBank/DDBJ whole genome shotgun (WGS) entry which is preliminary data.</text>
</comment>
<dbReference type="InterPro" id="IPR017806">
    <property type="entry name" value="EgtB"/>
</dbReference>
<evidence type="ECO:0000313" key="7">
    <source>
        <dbReference type="Proteomes" id="UP001597010"/>
    </source>
</evidence>
<dbReference type="InterPro" id="IPR024775">
    <property type="entry name" value="DinB-like"/>
</dbReference>